<reference evidence="6 7" key="1">
    <citation type="submission" date="2023-07" db="EMBL/GenBank/DDBJ databases">
        <title>Sorghum-associated microbial communities from plants grown in Nebraska, USA.</title>
        <authorList>
            <person name="Schachtman D."/>
        </authorList>
    </citation>
    <scope>NUCLEOTIDE SEQUENCE [LARGE SCALE GENOMIC DNA]</scope>
    <source>
        <strain evidence="6 7">BE57</strain>
    </source>
</reference>
<keyword evidence="2" id="KW-0813">Transport</keyword>
<organism evidence="6 7">
    <name type="scientific">Dyadobacter fermentans</name>
    <dbReference type="NCBI Taxonomy" id="94254"/>
    <lineage>
        <taxon>Bacteria</taxon>
        <taxon>Pseudomonadati</taxon>
        <taxon>Bacteroidota</taxon>
        <taxon>Cytophagia</taxon>
        <taxon>Cytophagales</taxon>
        <taxon>Spirosomataceae</taxon>
        <taxon>Dyadobacter</taxon>
    </lineage>
</organism>
<comment type="caution">
    <text evidence="6">The sequence shown here is derived from an EMBL/GenBank/DDBJ whole genome shotgun (WGS) entry which is preliminary data.</text>
</comment>
<sequence>MTAIVSANGLRFGYTPQTPTVKNIDLNIGPGQIYGFLGPNGAGKTTTIRLLLGLLPPDDGMVELFGQPFAQDRRHLFSRIGAMIEAPSLYEHLTAFENLEINRRIRKLSRSRISEVLQTVDLSAVTGVKVREFSLGMKQRLGLAVALLPAPELLILDEPTNGLDPHGIIQIRELFQRLNRDCGTTILVSSHILTEVEKLATHIGIINEGQFVFQGTMQALQDLRFENSTIDLETNDNQAAAALLDGRYHVVCNTGGRLTLRLANKEQAAQVCRMMCEAGLDVYRLAAHADDLEKIFLQLVKR</sequence>
<name>A0ABU1R0D0_9BACT</name>
<dbReference type="Pfam" id="PF00005">
    <property type="entry name" value="ABC_tran"/>
    <property type="match status" value="1"/>
</dbReference>
<comment type="similarity">
    <text evidence="1">Belongs to the ABC transporter superfamily.</text>
</comment>
<gene>
    <name evidence="6" type="ORF">J2W84_003905</name>
</gene>
<dbReference type="EMBL" id="JAVDTI010000003">
    <property type="protein sequence ID" value="MDR6806857.1"/>
    <property type="molecule type" value="Genomic_DNA"/>
</dbReference>
<dbReference type="PANTHER" id="PTHR43335:SF4">
    <property type="entry name" value="ABC TRANSPORTER, ATP-BINDING PROTEIN"/>
    <property type="match status" value="1"/>
</dbReference>
<dbReference type="PROSITE" id="PS00211">
    <property type="entry name" value="ABC_TRANSPORTER_1"/>
    <property type="match status" value="1"/>
</dbReference>
<protein>
    <submittedName>
        <fullName evidence="6">ABC-2 type transport system ATP-binding protein</fullName>
    </submittedName>
</protein>
<evidence type="ECO:0000256" key="2">
    <source>
        <dbReference type="ARBA" id="ARBA00022448"/>
    </source>
</evidence>
<keyword evidence="3" id="KW-0547">Nucleotide-binding</keyword>
<evidence type="ECO:0000313" key="7">
    <source>
        <dbReference type="Proteomes" id="UP001264980"/>
    </source>
</evidence>
<dbReference type="RefSeq" id="WP_309986303.1">
    <property type="nucleotide sequence ID" value="NZ_JAVDTI010000003.1"/>
</dbReference>
<accession>A0ABU1R0D0</accession>
<dbReference type="PROSITE" id="PS50893">
    <property type="entry name" value="ABC_TRANSPORTER_2"/>
    <property type="match status" value="1"/>
</dbReference>
<dbReference type="Gene3D" id="3.40.50.300">
    <property type="entry name" value="P-loop containing nucleotide triphosphate hydrolases"/>
    <property type="match status" value="1"/>
</dbReference>
<evidence type="ECO:0000256" key="1">
    <source>
        <dbReference type="ARBA" id="ARBA00005417"/>
    </source>
</evidence>
<dbReference type="Proteomes" id="UP001264980">
    <property type="component" value="Unassembled WGS sequence"/>
</dbReference>
<dbReference type="SUPFAM" id="SSF52540">
    <property type="entry name" value="P-loop containing nucleoside triphosphate hydrolases"/>
    <property type="match status" value="1"/>
</dbReference>
<dbReference type="GO" id="GO:0005524">
    <property type="term" value="F:ATP binding"/>
    <property type="evidence" value="ECO:0007669"/>
    <property type="project" value="UniProtKB-KW"/>
</dbReference>
<evidence type="ECO:0000313" key="6">
    <source>
        <dbReference type="EMBL" id="MDR6806857.1"/>
    </source>
</evidence>
<dbReference type="SMART" id="SM00382">
    <property type="entry name" value="AAA"/>
    <property type="match status" value="1"/>
</dbReference>
<dbReference type="InterPro" id="IPR027417">
    <property type="entry name" value="P-loop_NTPase"/>
</dbReference>
<evidence type="ECO:0000259" key="5">
    <source>
        <dbReference type="PROSITE" id="PS50893"/>
    </source>
</evidence>
<proteinExistence type="inferred from homology"/>
<dbReference type="PANTHER" id="PTHR43335">
    <property type="entry name" value="ABC TRANSPORTER, ATP-BINDING PROTEIN"/>
    <property type="match status" value="1"/>
</dbReference>
<dbReference type="InterPro" id="IPR003593">
    <property type="entry name" value="AAA+_ATPase"/>
</dbReference>
<evidence type="ECO:0000256" key="4">
    <source>
        <dbReference type="ARBA" id="ARBA00022840"/>
    </source>
</evidence>
<dbReference type="InterPro" id="IPR003439">
    <property type="entry name" value="ABC_transporter-like_ATP-bd"/>
</dbReference>
<feature type="domain" description="ABC transporter" evidence="5">
    <location>
        <begin position="5"/>
        <end position="233"/>
    </location>
</feature>
<dbReference type="InterPro" id="IPR017871">
    <property type="entry name" value="ABC_transporter-like_CS"/>
</dbReference>
<keyword evidence="7" id="KW-1185">Reference proteome</keyword>
<keyword evidence="4 6" id="KW-0067">ATP-binding</keyword>
<evidence type="ECO:0000256" key="3">
    <source>
        <dbReference type="ARBA" id="ARBA00022741"/>
    </source>
</evidence>